<dbReference type="EMBL" id="JH816943">
    <property type="protein sequence ID" value="EKC28673.1"/>
    <property type="molecule type" value="Genomic_DNA"/>
</dbReference>
<dbReference type="AlphaFoldDB" id="K1Q482"/>
<gene>
    <name evidence="1" type="ORF">CGI_10000700</name>
</gene>
<dbReference type="HOGENOM" id="CLU_3144275_0_0_1"/>
<evidence type="ECO:0000313" key="1">
    <source>
        <dbReference type="EMBL" id="EKC28673.1"/>
    </source>
</evidence>
<protein>
    <submittedName>
        <fullName evidence="1">Uncharacterized protein</fullName>
    </submittedName>
</protein>
<accession>K1Q482</accession>
<organism evidence="1">
    <name type="scientific">Magallana gigas</name>
    <name type="common">Pacific oyster</name>
    <name type="synonym">Crassostrea gigas</name>
    <dbReference type="NCBI Taxonomy" id="29159"/>
    <lineage>
        <taxon>Eukaryota</taxon>
        <taxon>Metazoa</taxon>
        <taxon>Spiralia</taxon>
        <taxon>Lophotrochozoa</taxon>
        <taxon>Mollusca</taxon>
        <taxon>Bivalvia</taxon>
        <taxon>Autobranchia</taxon>
        <taxon>Pteriomorphia</taxon>
        <taxon>Ostreida</taxon>
        <taxon>Ostreoidea</taxon>
        <taxon>Ostreidae</taxon>
        <taxon>Magallana</taxon>
    </lineage>
</organism>
<reference evidence="1" key="1">
    <citation type="journal article" date="2012" name="Nature">
        <title>The oyster genome reveals stress adaptation and complexity of shell formation.</title>
        <authorList>
            <person name="Zhang G."/>
            <person name="Fang X."/>
            <person name="Guo X."/>
            <person name="Li L."/>
            <person name="Luo R."/>
            <person name="Xu F."/>
            <person name="Yang P."/>
            <person name="Zhang L."/>
            <person name="Wang X."/>
            <person name="Qi H."/>
            <person name="Xiong Z."/>
            <person name="Que H."/>
            <person name="Xie Y."/>
            <person name="Holland P.W."/>
            <person name="Paps J."/>
            <person name="Zhu Y."/>
            <person name="Wu F."/>
            <person name="Chen Y."/>
            <person name="Wang J."/>
            <person name="Peng C."/>
            <person name="Meng J."/>
            <person name="Yang L."/>
            <person name="Liu J."/>
            <person name="Wen B."/>
            <person name="Zhang N."/>
            <person name="Huang Z."/>
            <person name="Zhu Q."/>
            <person name="Feng Y."/>
            <person name="Mount A."/>
            <person name="Hedgecock D."/>
            <person name="Xu Z."/>
            <person name="Liu Y."/>
            <person name="Domazet-Loso T."/>
            <person name="Du Y."/>
            <person name="Sun X."/>
            <person name="Zhang S."/>
            <person name="Liu B."/>
            <person name="Cheng P."/>
            <person name="Jiang X."/>
            <person name="Li J."/>
            <person name="Fan D."/>
            <person name="Wang W."/>
            <person name="Fu W."/>
            <person name="Wang T."/>
            <person name="Wang B."/>
            <person name="Zhang J."/>
            <person name="Peng Z."/>
            <person name="Li Y."/>
            <person name="Li N."/>
            <person name="Wang J."/>
            <person name="Chen M."/>
            <person name="He Y."/>
            <person name="Tan F."/>
            <person name="Song X."/>
            <person name="Zheng Q."/>
            <person name="Huang R."/>
            <person name="Yang H."/>
            <person name="Du X."/>
            <person name="Chen L."/>
            <person name="Yang M."/>
            <person name="Gaffney P.M."/>
            <person name="Wang S."/>
            <person name="Luo L."/>
            <person name="She Z."/>
            <person name="Ming Y."/>
            <person name="Huang W."/>
            <person name="Zhang S."/>
            <person name="Huang B."/>
            <person name="Zhang Y."/>
            <person name="Qu T."/>
            <person name="Ni P."/>
            <person name="Miao G."/>
            <person name="Wang J."/>
            <person name="Wang Q."/>
            <person name="Steinberg C.E."/>
            <person name="Wang H."/>
            <person name="Li N."/>
            <person name="Qian L."/>
            <person name="Zhang G."/>
            <person name="Li Y."/>
            <person name="Yang H."/>
            <person name="Liu X."/>
            <person name="Wang J."/>
            <person name="Yin Y."/>
            <person name="Wang J."/>
        </authorList>
    </citation>
    <scope>NUCLEOTIDE SEQUENCE [LARGE SCALE GENOMIC DNA]</scope>
    <source>
        <strain evidence="1">05x7-T-G4-1.051#20</strain>
    </source>
</reference>
<name>K1Q482_MAGGI</name>
<dbReference type="InParanoid" id="K1Q482"/>
<proteinExistence type="predicted"/>
<sequence length="49" mass="5686">MQARVPLNHPVFKVKTAPKDNAKYSIKVYSDMKPRRKVSIQKLLTIRCS</sequence>